<feature type="transmembrane region" description="Helical" evidence="1">
    <location>
        <begin position="36"/>
        <end position="55"/>
    </location>
</feature>
<keyword evidence="1" id="KW-0812">Transmembrane</keyword>
<evidence type="ECO:0000256" key="1">
    <source>
        <dbReference type="SAM" id="Phobius"/>
    </source>
</evidence>
<gene>
    <name evidence="2" type="ORF">SDC9_53960</name>
</gene>
<dbReference type="PIRSF" id="PIRSF021239">
    <property type="entry name" value="UCP021239"/>
    <property type="match status" value="1"/>
</dbReference>
<protein>
    <recommendedName>
        <fullName evidence="3">DMT family protein</fullName>
    </recommendedName>
</protein>
<dbReference type="PANTHER" id="PTHR38482:SF1">
    <property type="entry name" value="DMT FAMILY PROTEIN"/>
    <property type="match status" value="1"/>
</dbReference>
<feature type="transmembrane region" description="Helical" evidence="1">
    <location>
        <begin position="7"/>
        <end position="24"/>
    </location>
</feature>
<feature type="transmembrane region" description="Helical" evidence="1">
    <location>
        <begin position="76"/>
        <end position="96"/>
    </location>
</feature>
<evidence type="ECO:0000313" key="2">
    <source>
        <dbReference type="EMBL" id="MPM07653.1"/>
    </source>
</evidence>
<dbReference type="AlphaFoldDB" id="A0A644X042"/>
<name>A0A644X042_9ZZZZ</name>
<proteinExistence type="predicted"/>
<dbReference type="EMBL" id="VSSQ01001361">
    <property type="protein sequence ID" value="MPM07653.1"/>
    <property type="molecule type" value="Genomic_DNA"/>
</dbReference>
<accession>A0A644X042</accession>
<sequence>MNGIYTILLLVVANVFMTFAWYGHLKLQEMGKITDWPLFAVILFSWSIAFFEYAVQIPANRIGYLGNGGPFSLMQLKIIQEIITLVVFSVFSIVVFKTQIQWNHFAAFLCLILAVYFVFMK</sequence>
<reference evidence="2" key="1">
    <citation type="submission" date="2019-08" db="EMBL/GenBank/DDBJ databases">
        <authorList>
            <person name="Kucharzyk K."/>
            <person name="Murdoch R.W."/>
            <person name="Higgins S."/>
            <person name="Loffler F."/>
        </authorList>
    </citation>
    <scope>NUCLEOTIDE SEQUENCE</scope>
</reference>
<comment type="caution">
    <text evidence="2">The sequence shown here is derived from an EMBL/GenBank/DDBJ whole genome shotgun (WGS) entry which is preliminary data.</text>
</comment>
<evidence type="ECO:0008006" key="3">
    <source>
        <dbReference type="Google" id="ProtNLM"/>
    </source>
</evidence>
<organism evidence="2">
    <name type="scientific">bioreactor metagenome</name>
    <dbReference type="NCBI Taxonomy" id="1076179"/>
    <lineage>
        <taxon>unclassified sequences</taxon>
        <taxon>metagenomes</taxon>
        <taxon>ecological metagenomes</taxon>
    </lineage>
</organism>
<dbReference type="PANTHER" id="PTHR38482">
    <property type="entry name" value="DMT FAMILY PROTEIN"/>
    <property type="match status" value="1"/>
</dbReference>
<dbReference type="Pfam" id="PF04342">
    <property type="entry name" value="DMT_6"/>
    <property type="match status" value="1"/>
</dbReference>
<keyword evidence="1" id="KW-0472">Membrane</keyword>
<dbReference type="InterPro" id="IPR007437">
    <property type="entry name" value="DUF486"/>
</dbReference>
<keyword evidence="1" id="KW-1133">Transmembrane helix</keyword>
<feature type="transmembrane region" description="Helical" evidence="1">
    <location>
        <begin position="102"/>
        <end position="119"/>
    </location>
</feature>